<feature type="compositionally biased region" description="Polar residues" evidence="1">
    <location>
        <begin position="74"/>
        <end position="85"/>
    </location>
</feature>
<reference evidence="2" key="1">
    <citation type="journal article" date="2020" name="Stud. Mycol.">
        <title>101 Dothideomycetes genomes: a test case for predicting lifestyles and emergence of pathogens.</title>
        <authorList>
            <person name="Haridas S."/>
            <person name="Albert R."/>
            <person name="Binder M."/>
            <person name="Bloem J."/>
            <person name="Labutti K."/>
            <person name="Salamov A."/>
            <person name="Andreopoulos B."/>
            <person name="Baker S."/>
            <person name="Barry K."/>
            <person name="Bills G."/>
            <person name="Bluhm B."/>
            <person name="Cannon C."/>
            <person name="Castanera R."/>
            <person name="Culley D."/>
            <person name="Daum C."/>
            <person name="Ezra D."/>
            <person name="Gonzalez J."/>
            <person name="Henrissat B."/>
            <person name="Kuo A."/>
            <person name="Liang C."/>
            <person name="Lipzen A."/>
            <person name="Lutzoni F."/>
            <person name="Magnuson J."/>
            <person name="Mondo S."/>
            <person name="Nolan M."/>
            <person name="Ohm R."/>
            <person name="Pangilinan J."/>
            <person name="Park H.-J."/>
            <person name="Ramirez L."/>
            <person name="Alfaro M."/>
            <person name="Sun H."/>
            <person name="Tritt A."/>
            <person name="Yoshinaga Y."/>
            <person name="Zwiers L.-H."/>
            <person name="Turgeon B."/>
            <person name="Goodwin S."/>
            <person name="Spatafora J."/>
            <person name="Crous P."/>
            <person name="Grigoriev I."/>
        </authorList>
    </citation>
    <scope>NUCLEOTIDE SEQUENCE</scope>
    <source>
        <strain evidence="2">CBS 133067</strain>
    </source>
</reference>
<evidence type="ECO:0000313" key="2">
    <source>
        <dbReference type="EMBL" id="KAF2093436.1"/>
    </source>
</evidence>
<evidence type="ECO:0000256" key="1">
    <source>
        <dbReference type="SAM" id="MobiDB-lite"/>
    </source>
</evidence>
<name>A0A9P4I804_9PEZI</name>
<keyword evidence="3" id="KW-1185">Reference proteome</keyword>
<dbReference type="AlphaFoldDB" id="A0A9P4I804"/>
<feature type="region of interest" description="Disordered" evidence="1">
    <location>
        <begin position="32"/>
        <end position="128"/>
    </location>
</feature>
<comment type="caution">
    <text evidence="2">The sequence shown here is derived from an EMBL/GenBank/DDBJ whole genome shotgun (WGS) entry which is preliminary data.</text>
</comment>
<gene>
    <name evidence="2" type="ORF">NA57DRAFT_61550</name>
</gene>
<protein>
    <submittedName>
        <fullName evidence="2">Uncharacterized protein</fullName>
    </submittedName>
</protein>
<feature type="compositionally biased region" description="Basic and acidic residues" evidence="1">
    <location>
        <begin position="118"/>
        <end position="128"/>
    </location>
</feature>
<proteinExistence type="predicted"/>
<sequence>MGDNYDSYSDRMVYLGTYRKREGEQRSLKAATFRMKEGGRFGIEPPDSPGRGTAAYQKHNRQSGPQAGAHELDGSNTQRSAQQSAIPLRRPNRSHAKHETKPRNRDNDGLGSGLSSGDGKRRTLRVSDRYPVDTGAVLGATYRRDRSPVDTRVPIEGGTSRKYADARTHGDQGTTYYGRTIKHKEHHRNNQRKEPSSFCCF</sequence>
<accession>A0A9P4I804</accession>
<dbReference type="Proteomes" id="UP000799772">
    <property type="component" value="Unassembled WGS sequence"/>
</dbReference>
<dbReference type="EMBL" id="ML978138">
    <property type="protein sequence ID" value="KAF2093436.1"/>
    <property type="molecule type" value="Genomic_DNA"/>
</dbReference>
<feature type="compositionally biased region" description="Basic and acidic residues" evidence="1">
    <location>
        <begin position="97"/>
        <end position="108"/>
    </location>
</feature>
<organism evidence="2 3">
    <name type="scientific">Rhizodiscina lignyota</name>
    <dbReference type="NCBI Taxonomy" id="1504668"/>
    <lineage>
        <taxon>Eukaryota</taxon>
        <taxon>Fungi</taxon>
        <taxon>Dikarya</taxon>
        <taxon>Ascomycota</taxon>
        <taxon>Pezizomycotina</taxon>
        <taxon>Dothideomycetes</taxon>
        <taxon>Pleosporomycetidae</taxon>
        <taxon>Aulographales</taxon>
        <taxon>Rhizodiscinaceae</taxon>
        <taxon>Rhizodiscina</taxon>
    </lineage>
</organism>
<evidence type="ECO:0000313" key="3">
    <source>
        <dbReference type="Proteomes" id="UP000799772"/>
    </source>
</evidence>